<evidence type="ECO:0000313" key="2">
    <source>
        <dbReference type="Proteomes" id="UP000886611"/>
    </source>
</evidence>
<keyword evidence="2" id="KW-1185">Reference proteome</keyword>
<accession>A0A8X8BTD9</accession>
<dbReference type="PANTHER" id="PTHR31061:SF37">
    <property type="entry name" value="HEPARAN-ALPHA-GLUCOSAMINIDE N-ACETYLTRANSFERASE"/>
    <property type="match status" value="1"/>
</dbReference>
<feature type="non-terminal residue" evidence="1">
    <location>
        <position position="1"/>
    </location>
</feature>
<dbReference type="Proteomes" id="UP000886611">
    <property type="component" value="Unassembled WGS sequence"/>
</dbReference>
<dbReference type="EMBL" id="JAATIS010001721">
    <property type="protein sequence ID" value="KAG2465837.1"/>
    <property type="molecule type" value="Genomic_DNA"/>
</dbReference>
<sequence>MTQTNWLVESTTSRLLSLKTKPGEYQKTLDTKITANKDGSSISYCGTRLTKSQRPARRDEGTDKDTFGAEIQKIIDNTVKYMDSRFKNLREKPLSCFKDFDHSTLPYPKEELGIILGYLGPGGIGDFGQYPNCTGGAAGYIDRWFLGENHIYQNPSSHVLYQSTVPYDPEGILGSLNSVVMTFLGLQLALLYIEGGHSSCSTLATGTIMDVGSSSPLH</sequence>
<dbReference type="PANTHER" id="PTHR31061">
    <property type="entry name" value="LD22376P"/>
    <property type="match status" value="1"/>
</dbReference>
<feature type="non-terminal residue" evidence="1">
    <location>
        <position position="218"/>
    </location>
</feature>
<dbReference type="AlphaFoldDB" id="A0A8X8BTD9"/>
<proteinExistence type="predicted"/>
<evidence type="ECO:0000313" key="1">
    <source>
        <dbReference type="EMBL" id="KAG2465837.1"/>
    </source>
</evidence>
<protein>
    <submittedName>
        <fullName evidence="1">HGNAT acetyltransferase</fullName>
    </submittedName>
</protein>
<organism evidence="1 2">
    <name type="scientific">Polypterus senegalus</name>
    <name type="common">Senegal bichir</name>
    <dbReference type="NCBI Taxonomy" id="55291"/>
    <lineage>
        <taxon>Eukaryota</taxon>
        <taxon>Metazoa</taxon>
        <taxon>Chordata</taxon>
        <taxon>Craniata</taxon>
        <taxon>Vertebrata</taxon>
        <taxon>Euteleostomi</taxon>
        <taxon>Actinopterygii</taxon>
        <taxon>Polypteriformes</taxon>
        <taxon>Polypteridae</taxon>
        <taxon>Polypterus</taxon>
    </lineage>
</organism>
<gene>
    <name evidence="1" type="primary">Hgsnat_0</name>
    <name evidence="1" type="ORF">GTO96_0016577</name>
</gene>
<reference evidence="1 2" key="1">
    <citation type="journal article" date="2021" name="Cell">
        <title>Tracing the genetic footprints of vertebrate landing in non-teleost ray-finned fishes.</title>
        <authorList>
            <person name="Bi X."/>
            <person name="Wang K."/>
            <person name="Yang L."/>
            <person name="Pan H."/>
            <person name="Jiang H."/>
            <person name="Wei Q."/>
            <person name="Fang M."/>
            <person name="Yu H."/>
            <person name="Zhu C."/>
            <person name="Cai Y."/>
            <person name="He Y."/>
            <person name="Gan X."/>
            <person name="Zeng H."/>
            <person name="Yu D."/>
            <person name="Zhu Y."/>
            <person name="Jiang H."/>
            <person name="Qiu Q."/>
            <person name="Yang H."/>
            <person name="Zhang Y.E."/>
            <person name="Wang W."/>
            <person name="Zhu M."/>
            <person name="He S."/>
            <person name="Zhang G."/>
        </authorList>
    </citation>
    <scope>NUCLEOTIDE SEQUENCE [LARGE SCALE GENOMIC DNA]</scope>
    <source>
        <strain evidence="1">Bchr_013</strain>
    </source>
</reference>
<comment type="caution">
    <text evidence="1">The sequence shown here is derived from an EMBL/GenBank/DDBJ whole genome shotgun (WGS) entry which is preliminary data.</text>
</comment>
<name>A0A8X8BTD9_POLSE</name>